<sequence length="175" mass="19234">MIFIWLRGGRRQRRTRHSPRGTGGGSRAAHFMDAPGPIEREDAAAGEDTASGRRRMTISYSFETLRISSYRLSSNTRNCYRVMSKPKLRACDVKQTVSSFTNSRKFREAGAGGAPAASVVVEEPATLAPTATSHVRSKRHLDASSRTMRRFRPLAAHAPLAATNFGSAIELYSFS</sequence>
<evidence type="ECO:0000256" key="1">
    <source>
        <dbReference type="SAM" id="MobiDB-lite"/>
    </source>
</evidence>
<dbReference type="Proteomes" id="UP000299102">
    <property type="component" value="Unassembled WGS sequence"/>
</dbReference>
<feature type="compositionally biased region" description="Basic residues" evidence="1">
    <location>
        <begin position="8"/>
        <end position="19"/>
    </location>
</feature>
<gene>
    <name evidence="2" type="ORF">EVAR_39120_1</name>
</gene>
<feature type="region of interest" description="Disordered" evidence="1">
    <location>
        <begin position="7"/>
        <end position="50"/>
    </location>
</feature>
<protein>
    <submittedName>
        <fullName evidence="2">Uncharacterized protein</fullName>
    </submittedName>
</protein>
<reference evidence="2 3" key="1">
    <citation type="journal article" date="2019" name="Commun. Biol.">
        <title>The bagworm genome reveals a unique fibroin gene that provides high tensile strength.</title>
        <authorList>
            <person name="Kono N."/>
            <person name="Nakamura H."/>
            <person name="Ohtoshi R."/>
            <person name="Tomita M."/>
            <person name="Numata K."/>
            <person name="Arakawa K."/>
        </authorList>
    </citation>
    <scope>NUCLEOTIDE SEQUENCE [LARGE SCALE GENOMIC DNA]</scope>
</reference>
<organism evidence="2 3">
    <name type="scientific">Eumeta variegata</name>
    <name type="common">Bagworm moth</name>
    <name type="synonym">Eumeta japonica</name>
    <dbReference type="NCBI Taxonomy" id="151549"/>
    <lineage>
        <taxon>Eukaryota</taxon>
        <taxon>Metazoa</taxon>
        <taxon>Ecdysozoa</taxon>
        <taxon>Arthropoda</taxon>
        <taxon>Hexapoda</taxon>
        <taxon>Insecta</taxon>
        <taxon>Pterygota</taxon>
        <taxon>Neoptera</taxon>
        <taxon>Endopterygota</taxon>
        <taxon>Lepidoptera</taxon>
        <taxon>Glossata</taxon>
        <taxon>Ditrysia</taxon>
        <taxon>Tineoidea</taxon>
        <taxon>Psychidae</taxon>
        <taxon>Oiketicinae</taxon>
        <taxon>Eumeta</taxon>
    </lineage>
</organism>
<dbReference type="EMBL" id="BGZK01000734">
    <property type="protein sequence ID" value="GBP58430.1"/>
    <property type="molecule type" value="Genomic_DNA"/>
</dbReference>
<accession>A0A4C1X5J5</accession>
<comment type="caution">
    <text evidence="2">The sequence shown here is derived from an EMBL/GenBank/DDBJ whole genome shotgun (WGS) entry which is preliminary data.</text>
</comment>
<evidence type="ECO:0000313" key="3">
    <source>
        <dbReference type="Proteomes" id="UP000299102"/>
    </source>
</evidence>
<evidence type="ECO:0000313" key="2">
    <source>
        <dbReference type="EMBL" id="GBP58430.1"/>
    </source>
</evidence>
<keyword evidence="3" id="KW-1185">Reference proteome</keyword>
<proteinExistence type="predicted"/>
<name>A0A4C1X5J5_EUMVA</name>
<dbReference type="AlphaFoldDB" id="A0A4C1X5J5"/>